<dbReference type="Pfam" id="PF07716">
    <property type="entry name" value="bZIP_2"/>
    <property type="match status" value="1"/>
</dbReference>
<feature type="transmembrane region" description="Helical" evidence="2">
    <location>
        <begin position="201"/>
        <end position="220"/>
    </location>
</feature>
<organism evidence="4 5">
    <name type="scientific">Strongyloides papillosus</name>
    <name type="common">Intestinal threadworm</name>
    <dbReference type="NCBI Taxonomy" id="174720"/>
    <lineage>
        <taxon>Eukaryota</taxon>
        <taxon>Metazoa</taxon>
        <taxon>Ecdysozoa</taxon>
        <taxon>Nematoda</taxon>
        <taxon>Chromadorea</taxon>
        <taxon>Rhabditida</taxon>
        <taxon>Tylenchina</taxon>
        <taxon>Panagrolaimomorpha</taxon>
        <taxon>Strongyloidoidea</taxon>
        <taxon>Strongyloididae</taxon>
        <taxon>Strongyloides</taxon>
    </lineage>
</organism>
<protein>
    <submittedName>
        <fullName evidence="5">BZIP domain-containing protein</fullName>
    </submittedName>
</protein>
<dbReference type="AlphaFoldDB" id="A0A0N5BNX2"/>
<keyword evidence="2" id="KW-0812">Transmembrane</keyword>
<accession>A0A0N5BNX2</accession>
<dbReference type="WBParaSite" id="SPAL_0000760000.1">
    <property type="protein sequence ID" value="SPAL_0000760000.1"/>
    <property type="gene ID" value="SPAL_0000760000"/>
</dbReference>
<evidence type="ECO:0000256" key="1">
    <source>
        <dbReference type="SAM" id="MobiDB-lite"/>
    </source>
</evidence>
<keyword evidence="2" id="KW-1133">Transmembrane helix</keyword>
<feature type="domain" description="BZIP" evidence="3">
    <location>
        <begin position="167"/>
        <end position="192"/>
    </location>
</feature>
<dbReference type="SUPFAM" id="SSF57959">
    <property type="entry name" value="Leucine zipper domain"/>
    <property type="match status" value="1"/>
</dbReference>
<feature type="compositionally biased region" description="Low complexity" evidence="1">
    <location>
        <begin position="112"/>
        <end position="128"/>
    </location>
</feature>
<sequence>MTSTLAPYKNTFLQKNDINNSSLYSFKQTIQNPFNFNTPYSVSTSLYNLLALQNSNTKNPNICILNSPNLDSNDESTVQKPKNVFISKPAKIQFENKSIIVVSSNSESEISENYSSATSRRSSFSQNSPKKRLNRSELSPEMLTDSVTIKRSLFKNNTHKNKKCMIRDDAYWERRRRNNDAAKRSRDSRRKKVRIKINCEVLSYSLEIIFCYSYLIYLLFTS</sequence>
<dbReference type="STRING" id="174720.A0A0N5BNX2"/>
<proteinExistence type="predicted"/>
<keyword evidence="4" id="KW-1185">Reference proteome</keyword>
<reference evidence="5" key="1">
    <citation type="submission" date="2017-02" db="UniProtKB">
        <authorList>
            <consortium name="WormBaseParasite"/>
        </authorList>
    </citation>
    <scope>IDENTIFICATION</scope>
</reference>
<evidence type="ECO:0000313" key="5">
    <source>
        <dbReference type="WBParaSite" id="SPAL_0000760000.1"/>
    </source>
</evidence>
<keyword evidence="2" id="KW-0472">Membrane</keyword>
<dbReference type="InterPro" id="IPR046347">
    <property type="entry name" value="bZIP_sf"/>
</dbReference>
<evidence type="ECO:0000256" key="2">
    <source>
        <dbReference type="SAM" id="Phobius"/>
    </source>
</evidence>
<evidence type="ECO:0000313" key="4">
    <source>
        <dbReference type="Proteomes" id="UP000046392"/>
    </source>
</evidence>
<feature type="region of interest" description="Disordered" evidence="1">
    <location>
        <begin position="112"/>
        <end position="137"/>
    </location>
</feature>
<dbReference type="Proteomes" id="UP000046392">
    <property type="component" value="Unplaced"/>
</dbReference>
<evidence type="ECO:0000259" key="3">
    <source>
        <dbReference type="Pfam" id="PF07716"/>
    </source>
</evidence>
<dbReference type="InterPro" id="IPR004827">
    <property type="entry name" value="bZIP"/>
</dbReference>
<dbReference type="Gene3D" id="1.20.5.170">
    <property type="match status" value="1"/>
</dbReference>
<dbReference type="CDD" id="cd14695">
    <property type="entry name" value="bZIP_HLF"/>
    <property type="match status" value="1"/>
</dbReference>
<name>A0A0N5BNX2_STREA</name>
<dbReference type="GO" id="GO:0003700">
    <property type="term" value="F:DNA-binding transcription factor activity"/>
    <property type="evidence" value="ECO:0007669"/>
    <property type="project" value="InterPro"/>
</dbReference>